<dbReference type="GO" id="GO:0000155">
    <property type="term" value="F:phosphorelay sensor kinase activity"/>
    <property type="evidence" value="ECO:0007669"/>
    <property type="project" value="InterPro"/>
</dbReference>
<dbReference type="PANTHER" id="PTHR43711:SF1">
    <property type="entry name" value="HISTIDINE KINASE 1"/>
    <property type="match status" value="1"/>
</dbReference>
<dbReference type="Proteomes" id="UP001319200">
    <property type="component" value="Unassembled WGS sequence"/>
</dbReference>
<dbReference type="SMART" id="SM00091">
    <property type="entry name" value="PAS"/>
    <property type="match status" value="1"/>
</dbReference>
<dbReference type="InterPro" id="IPR000014">
    <property type="entry name" value="PAS"/>
</dbReference>
<evidence type="ECO:0000256" key="5">
    <source>
        <dbReference type="ARBA" id="ARBA00022777"/>
    </source>
</evidence>
<name>A0AAP2DKA8_9BACT</name>
<keyword evidence="3" id="KW-0597">Phosphoprotein</keyword>
<dbReference type="Pfam" id="PF02518">
    <property type="entry name" value="HATPase_c"/>
    <property type="match status" value="1"/>
</dbReference>
<keyword evidence="6" id="KW-0902">Two-component regulatory system</keyword>
<keyword evidence="5 10" id="KW-0418">Kinase</keyword>
<dbReference type="Gene3D" id="3.30.450.20">
    <property type="entry name" value="PAS domain"/>
    <property type="match status" value="1"/>
</dbReference>
<comment type="catalytic activity">
    <reaction evidence="1">
        <text>ATP + protein L-histidine = ADP + protein N-phospho-L-histidine.</text>
        <dbReference type="EC" id="2.7.13.3"/>
    </reaction>
</comment>
<feature type="transmembrane region" description="Helical" evidence="7">
    <location>
        <begin position="52"/>
        <end position="71"/>
    </location>
</feature>
<dbReference type="PRINTS" id="PR00344">
    <property type="entry name" value="BCTRLSENSOR"/>
</dbReference>
<evidence type="ECO:0000256" key="7">
    <source>
        <dbReference type="SAM" id="Phobius"/>
    </source>
</evidence>
<dbReference type="PROSITE" id="PS50109">
    <property type="entry name" value="HIS_KIN"/>
    <property type="match status" value="1"/>
</dbReference>
<keyword evidence="7" id="KW-1133">Transmembrane helix</keyword>
<keyword evidence="7" id="KW-0812">Transmembrane</keyword>
<evidence type="ECO:0000256" key="2">
    <source>
        <dbReference type="ARBA" id="ARBA00012438"/>
    </source>
</evidence>
<keyword evidence="7" id="KW-0472">Membrane</keyword>
<gene>
    <name evidence="10" type="ORF">KK083_07695</name>
</gene>
<dbReference type="InterPro" id="IPR004358">
    <property type="entry name" value="Sig_transdc_His_kin-like_C"/>
</dbReference>
<evidence type="ECO:0000313" key="10">
    <source>
        <dbReference type="EMBL" id="MBT1696752.1"/>
    </source>
</evidence>
<dbReference type="InterPro" id="IPR003594">
    <property type="entry name" value="HATPase_dom"/>
</dbReference>
<keyword evidence="11" id="KW-1185">Reference proteome</keyword>
<protein>
    <recommendedName>
        <fullName evidence="2">histidine kinase</fullName>
        <ecNumber evidence="2">2.7.13.3</ecNumber>
    </recommendedName>
</protein>
<feature type="transmembrane region" description="Helical" evidence="7">
    <location>
        <begin position="20"/>
        <end position="46"/>
    </location>
</feature>
<reference evidence="10 11" key="1">
    <citation type="submission" date="2021-05" db="EMBL/GenBank/DDBJ databases">
        <title>A Polyphasic approach of four new species of the genus Ohtaekwangia: Ohtaekwangia histidinii sp. nov., Ohtaekwangia cretensis sp. nov., Ohtaekwangia indiensis sp. nov., Ohtaekwangia reichenbachii sp. nov. from diverse environment.</title>
        <authorList>
            <person name="Octaviana S."/>
        </authorList>
    </citation>
    <scope>NUCLEOTIDE SEQUENCE [LARGE SCALE GENOMIC DNA]</scope>
    <source>
        <strain evidence="10 11">PWU4</strain>
    </source>
</reference>
<dbReference type="CDD" id="cd00075">
    <property type="entry name" value="HATPase"/>
    <property type="match status" value="1"/>
</dbReference>
<dbReference type="SUPFAM" id="SSF47384">
    <property type="entry name" value="Homodimeric domain of signal transducing histidine kinase"/>
    <property type="match status" value="1"/>
</dbReference>
<dbReference type="Gene3D" id="3.30.565.10">
    <property type="entry name" value="Histidine kinase-like ATPase, C-terminal domain"/>
    <property type="match status" value="1"/>
</dbReference>
<dbReference type="InterPro" id="IPR035965">
    <property type="entry name" value="PAS-like_dom_sf"/>
</dbReference>
<dbReference type="CDD" id="cd00130">
    <property type="entry name" value="PAS"/>
    <property type="match status" value="1"/>
</dbReference>
<evidence type="ECO:0000259" key="8">
    <source>
        <dbReference type="PROSITE" id="PS50109"/>
    </source>
</evidence>
<dbReference type="RefSeq" id="WP_254162163.1">
    <property type="nucleotide sequence ID" value="NZ_JAHESF010000006.1"/>
</dbReference>
<evidence type="ECO:0000256" key="6">
    <source>
        <dbReference type="ARBA" id="ARBA00023012"/>
    </source>
</evidence>
<feature type="domain" description="Histidine kinase" evidence="8">
    <location>
        <begin position="272"/>
        <end position="489"/>
    </location>
</feature>
<dbReference type="PROSITE" id="PS50112">
    <property type="entry name" value="PAS"/>
    <property type="match status" value="1"/>
</dbReference>
<dbReference type="SMART" id="SM00387">
    <property type="entry name" value="HATPase_c"/>
    <property type="match status" value="1"/>
</dbReference>
<organism evidence="10 11">
    <name type="scientific">Chryseosolibacter histidini</name>
    <dbReference type="NCBI Taxonomy" id="2782349"/>
    <lineage>
        <taxon>Bacteria</taxon>
        <taxon>Pseudomonadati</taxon>
        <taxon>Bacteroidota</taxon>
        <taxon>Cytophagia</taxon>
        <taxon>Cytophagales</taxon>
        <taxon>Chryseotaleaceae</taxon>
        <taxon>Chryseosolibacter</taxon>
    </lineage>
</organism>
<dbReference type="AlphaFoldDB" id="A0AAP2DKA8"/>
<dbReference type="InterPro" id="IPR005467">
    <property type="entry name" value="His_kinase_dom"/>
</dbReference>
<dbReference type="NCBIfam" id="TIGR00229">
    <property type="entry name" value="sensory_box"/>
    <property type="match status" value="1"/>
</dbReference>
<evidence type="ECO:0000259" key="9">
    <source>
        <dbReference type="PROSITE" id="PS50112"/>
    </source>
</evidence>
<dbReference type="CDD" id="cd00082">
    <property type="entry name" value="HisKA"/>
    <property type="match status" value="1"/>
</dbReference>
<dbReference type="Pfam" id="PF00512">
    <property type="entry name" value="HisKA"/>
    <property type="match status" value="1"/>
</dbReference>
<dbReference type="EC" id="2.7.13.3" evidence="2"/>
<evidence type="ECO:0000256" key="1">
    <source>
        <dbReference type="ARBA" id="ARBA00000085"/>
    </source>
</evidence>
<evidence type="ECO:0000313" key="11">
    <source>
        <dbReference type="Proteomes" id="UP001319200"/>
    </source>
</evidence>
<feature type="domain" description="PAS" evidence="9">
    <location>
        <begin position="81"/>
        <end position="125"/>
    </location>
</feature>
<dbReference type="EMBL" id="JAHESF010000006">
    <property type="protein sequence ID" value="MBT1696752.1"/>
    <property type="molecule type" value="Genomic_DNA"/>
</dbReference>
<comment type="caution">
    <text evidence="10">The sequence shown here is derived from an EMBL/GenBank/DDBJ whole genome shotgun (WGS) entry which is preliminary data.</text>
</comment>
<dbReference type="Gene3D" id="1.10.287.130">
    <property type="match status" value="1"/>
</dbReference>
<evidence type="ECO:0000256" key="3">
    <source>
        <dbReference type="ARBA" id="ARBA00022553"/>
    </source>
</evidence>
<dbReference type="PANTHER" id="PTHR43711">
    <property type="entry name" value="TWO-COMPONENT HISTIDINE KINASE"/>
    <property type="match status" value="1"/>
</dbReference>
<dbReference type="FunFam" id="3.30.565.10:FF:000006">
    <property type="entry name" value="Sensor histidine kinase WalK"/>
    <property type="match status" value="1"/>
</dbReference>
<accession>A0AAP2DKA8</accession>
<evidence type="ECO:0000256" key="4">
    <source>
        <dbReference type="ARBA" id="ARBA00022679"/>
    </source>
</evidence>
<dbReference type="Pfam" id="PF13426">
    <property type="entry name" value="PAS_9"/>
    <property type="match status" value="1"/>
</dbReference>
<dbReference type="SUPFAM" id="SSF55785">
    <property type="entry name" value="PYP-like sensor domain (PAS domain)"/>
    <property type="match status" value="1"/>
</dbReference>
<dbReference type="InterPro" id="IPR036097">
    <property type="entry name" value="HisK_dim/P_sf"/>
</dbReference>
<dbReference type="InterPro" id="IPR036890">
    <property type="entry name" value="HATPase_C_sf"/>
</dbReference>
<sequence length="490" mass="55454">MRAFFNMLMAKSENRPISAFISTAVVRIIGVIWLGVLISTCLLALYSFSWATLVWDVLFAALITVLCVLFYREFTQRVAGRVKYHIQLFKKNPNPMWVYDMATMRFLSVNEAATALYGYTEAEFLALTIKDIRPAEDVPLLITAAEKRKLEFNHQYHWSGTWRHKTKDGRTIYVEISSHDIIFENKKAQLVLAYNVTDKVLQQRDLQLLNQELEWKVMERTNDLLLLNKRLINHNRIIKSANLELFTITNDLRVANEKIKEHADLKSRFVSMASHEFRIPLANISGAAADIRDHATGSEASEVIAKVKTIEKQVAHMVSLLDDVLTIGKDEAVKLKVNAQSIDVESFVTGVVEDVRNAHGSSHCINVTMHETTPRCILSDEKFLRNIFINLLNNAIKYSPLSNEVYLSIYPSANAICFEVRDQGLGIESHDIEKIFEPFFRSSSIQNIGGTGLGLSIVKRAADLLHARIDVKSEIGKGSVFTVSLPIDQK</sequence>
<dbReference type="InterPro" id="IPR003661">
    <property type="entry name" value="HisK_dim/P_dom"/>
</dbReference>
<keyword evidence="4" id="KW-0808">Transferase</keyword>
<dbReference type="SUPFAM" id="SSF55874">
    <property type="entry name" value="ATPase domain of HSP90 chaperone/DNA topoisomerase II/histidine kinase"/>
    <property type="match status" value="1"/>
</dbReference>
<proteinExistence type="predicted"/>
<dbReference type="InterPro" id="IPR050736">
    <property type="entry name" value="Sensor_HK_Regulatory"/>
</dbReference>
<dbReference type="SMART" id="SM00388">
    <property type="entry name" value="HisKA"/>
    <property type="match status" value="1"/>
</dbReference>